<feature type="domain" description="SH3b" evidence="4">
    <location>
        <begin position="118"/>
        <end position="182"/>
    </location>
</feature>
<evidence type="ECO:0000313" key="5">
    <source>
        <dbReference type="EMBL" id="MDB1999004.1"/>
    </source>
</evidence>
<evidence type="ECO:0000256" key="2">
    <source>
        <dbReference type="SAM" id="Phobius"/>
    </source>
</evidence>
<keyword evidence="2" id="KW-0472">Membrane</keyword>
<dbReference type="PANTHER" id="PTHR34408:SF1">
    <property type="entry name" value="GLYCOSYL HYDROLASE FAMILY 19 DOMAIN-CONTAINING PROTEIN HI_1415"/>
    <property type="match status" value="1"/>
</dbReference>
<sequence length="395" mass="40981">MRNKTMPRLLAAFLALLLCMGAFSVTAFAYGGGEDAEGTGNMAPYDPEPGAAETKDTDTGETSEAEDTGDGSQAEDVGDTDTLTEEQISDLLSALADVQAGVSVTEDGVEITSGDGTKQTGTVTTNGGRLNVRTGAGLDNDAFTQLENGATVEVIGEDGDWIKVLLPERVGYVHSDYLTVTEGASFDGGSFSLSIGENELSSLLELFTGGGGAALTPDGNLTLIDDIGSATVAGKQFITVESKNGNVFYLIIDRDDDGEETVHFLNQVDEADLLALTEDGQAAEAPIVCTCTDKCAAGDVDTSCPVCKNNMSECTGKEAAAEPEPDEPEEPAAEKKGGAGVILAVLLLLGAGGGAAAYFLVVKPKQGKKAPSALDDLDLEDEEEYLNEDETEEME</sequence>
<evidence type="ECO:0000313" key="6">
    <source>
        <dbReference type="Proteomes" id="UP001300871"/>
    </source>
</evidence>
<comment type="caution">
    <text evidence="5">The sequence shown here is derived from an EMBL/GenBank/DDBJ whole genome shotgun (WGS) entry which is preliminary data.</text>
</comment>
<dbReference type="InterPro" id="IPR052354">
    <property type="entry name" value="Cell_Wall_Dynamics_Protein"/>
</dbReference>
<proteinExistence type="predicted"/>
<dbReference type="Pfam" id="PF14283">
    <property type="entry name" value="CD1107-like"/>
    <property type="match status" value="1"/>
</dbReference>
<dbReference type="Gene3D" id="2.30.30.40">
    <property type="entry name" value="SH3 Domains"/>
    <property type="match status" value="1"/>
</dbReference>
<keyword evidence="2" id="KW-1133">Transmembrane helix</keyword>
<organism evidence="5 6">
    <name type="scientific">Clostridium symbiosum</name>
    <name type="common">Bacteroides symbiosus</name>
    <dbReference type="NCBI Taxonomy" id="1512"/>
    <lineage>
        <taxon>Bacteria</taxon>
        <taxon>Bacillati</taxon>
        <taxon>Bacillota</taxon>
        <taxon>Clostridia</taxon>
        <taxon>Lachnospirales</taxon>
        <taxon>Lachnospiraceae</taxon>
        <taxon>Otoolea</taxon>
    </lineage>
</organism>
<feature type="region of interest" description="Disordered" evidence="1">
    <location>
        <begin position="366"/>
        <end position="395"/>
    </location>
</feature>
<feature type="compositionally biased region" description="Acidic residues" evidence="1">
    <location>
        <begin position="375"/>
        <end position="395"/>
    </location>
</feature>
<dbReference type="GeneID" id="57969698"/>
<feature type="region of interest" description="Disordered" evidence="1">
    <location>
        <begin position="39"/>
        <end position="79"/>
    </location>
</feature>
<gene>
    <name evidence="5" type="ORF">PM006_02175</name>
</gene>
<dbReference type="RefSeq" id="WP_150028021.1">
    <property type="nucleotide sequence ID" value="NZ_CACRUA010000030.1"/>
</dbReference>
<feature type="signal peptide" evidence="3">
    <location>
        <begin position="1"/>
        <end position="29"/>
    </location>
</feature>
<protein>
    <submittedName>
        <fullName evidence="5">DUF4366 domain-containing protein</fullName>
    </submittedName>
</protein>
<dbReference type="EMBL" id="JAQLGM010000003">
    <property type="protein sequence ID" value="MDB1999004.1"/>
    <property type="molecule type" value="Genomic_DNA"/>
</dbReference>
<dbReference type="Pfam" id="PF08239">
    <property type="entry name" value="SH3_3"/>
    <property type="match status" value="1"/>
</dbReference>
<dbReference type="Proteomes" id="UP001300871">
    <property type="component" value="Unassembled WGS sequence"/>
</dbReference>
<keyword evidence="2" id="KW-0812">Transmembrane</keyword>
<evidence type="ECO:0000259" key="4">
    <source>
        <dbReference type="PROSITE" id="PS51781"/>
    </source>
</evidence>
<dbReference type="InterPro" id="IPR025376">
    <property type="entry name" value="CD1107-like_dom"/>
</dbReference>
<reference evidence="5" key="1">
    <citation type="submission" date="2023-01" db="EMBL/GenBank/DDBJ databases">
        <title>Human gut microbiome strain richness.</title>
        <authorList>
            <person name="Chen-Liaw A."/>
        </authorList>
    </citation>
    <scope>NUCLEOTIDE SEQUENCE</scope>
    <source>
        <strain evidence="5">B1_m1001713B170214d0_201011</strain>
    </source>
</reference>
<dbReference type="PROSITE" id="PS51781">
    <property type="entry name" value="SH3B"/>
    <property type="match status" value="1"/>
</dbReference>
<accession>A0AAW6AR59</accession>
<feature type="compositionally biased region" description="Acidic residues" evidence="1">
    <location>
        <begin position="59"/>
        <end position="69"/>
    </location>
</feature>
<dbReference type="SMART" id="SM00287">
    <property type="entry name" value="SH3b"/>
    <property type="match status" value="1"/>
</dbReference>
<dbReference type="AlphaFoldDB" id="A0AAW6AR59"/>
<keyword evidence="3" id="KW-0732">Signal</keyword>
<name>A0AAW6AR59_CLOSY</name>
<dbReference type="PANTHER" id="PTHR34408">
    <property type="entry name" value="FAMILY PROTEIN, PUTATIVE-RELATED"/>
    <property type="match status" value="1"/>
</dbReference>
<evidence type="ECO:0000256" key="3">
    <source>
        <dbReference type="SAM" id="SignalP"/>
    </source>
</evidence>
<feature type="chain" id="PRO_5044477549" evidence="3">
    <location>
        <begin position="30"/>
        <end position="395"/>
    </location>
</feature>
<dbReference type="InterPro" id="IPR003646">
    <property type="entry name" value="SH3-like_bac-type"/>
</dbReference>
<feature type="transmembrane region" description="Helical" evidence="2">
    <location>
        <begin position="338"/>
        <end position="361"/>
    </location>
</feature>
<evidence type="ECO:0000256" key="1">
    <source>
        <dbReference type="SAM" id="MobiDB-lite"/>
    </source>
</evidence>